<evidence type="ECO:0000313" key="5">
    <source>
        <dbReference type="Proteomes" id="UP000321393"/>
    </source>
</evidence>
<accession>A0A5A7USE1</accession>
<feature type="domain" description="Agenet" evidence="2">
    <location>
        <begin position="65"/>
        <end position="121"/>
    </location>
</feature>
<dbReference type="InterPro" id="IPR014002">
    <property type="entry name" value="Agenet_dom_plant"/>
</dbReference>
<keyword evidence="1" id="KW-0472">Membrane</keyword>
<dbReference type="SMART" id="SM00743">
    <property type="entry name" value="Agenet"/>
    <property type="match status" value="2"/>
</dbReference>
<protein>
    <submittedName>
        <fullName evidence="3">JHL25H03.10</fullName>
    </submittedName>
</protein>
<proteinExistence type="predicted"/>
<evidence type="ECO:0000256" key="1">
    <source>
        <dbReference type="SAM" id="Phobius"/>
    </source>
</evidence>
<name>A0A5A7USE1_CUCMM</name>
<feature type="transmembrane region" description="Helical" evidence="1">
    <location>
        <begin position="387"/>
        <end position="407"/>
    </location>
</feature>
<dbReference type="PANTHER" id="PTHR31917:SF5">
    <property type="entry name" value="OS02G0204500 PROTEIN"/>
    <property type="match status" value="1"/>
</dbReference>
<organism evidence="3 5">
    <name type="scientific">Cucumis melo var. makuwa</name>
    <name type="common">Oriental melon</name>
    <dbReference type="NCBI Taxonomy" id="1194695"/>
    <lineage>
        <taxon>Eukaryota</taxon>
        <taxon>Viridiplantae</taxon>
        <taxon>Streptophyta</taxon>
        <taxon>Embryophyta</taxon>
        <taxon>Tracheophyta</taxon>
        <taxon>Spermatophyta</taxon>
        <taxon>Magnoliopsida</taxon>
        <taxon>eudicotyledons</taxon>
        <taxon>Gunneridae</taxon>
        <taxon>Pentapetalae</taxon>
        <taxon>rosids</taxon>
        <taxon>fabids</taxon>
        <taxon>Cucurbitales</taxon>
        <taxon>Cucurbitaceae</taxon>
        <taxon>Benincaseae</taxon>
        <taxon>Cucumis</taxon>
    </lineage>
</organism>
<dbReference type="EMBL" id="SSTD01011126">
    <property type="protein sequence ID" value="TYK10576.1"/>
    <property type="molecule type" value="Genomic_DNA"/>
</dbReference>
<reference evidence="5 6" key="1">
    <citation type="submission" date="2019-08" db="EMBL/GenBank/DDBJ databases">
        <title>Draft genome sequences of two oriental melons (Cucumis melo L. var makuwa).</title>
        <authorList>
            <person name="Kwon S.-Y."/>
        </authorList>
    </citation>
    <scope>NUCLEOTIDE SEQUENCE [LARGE SCALE GENOMIC DNA]</scope>
    <source>
        <strain evidence="6">cv. Chang Bougi</strain>
        <strain evidence="5">cv. SW 3</strain>
        <tissue evidence="3">Leaf</tissue>
    </source>
</reference>
<evidence type="ECO:0000259" key="2">
    <source>
        <dbReference type="SMART" id="SM00743"/>
    </source>
</evidence>
<dbReference type="EMBL" id="SSTE01006676">
    <property type="protein sequence ID" value="KAA0058782.1"/>
    <property type="molecule type" value="Genomic_DNA"/>
</dbReference>
<dbReference type="Proteomes" id="UP000321947">
    <property type="component" value="Unassembled WGS sequence"/>
</dbReference>
<dbReference type="PANTHER" id="PTHR31917">
    <property type="entry name" value="AGENET DOMAIN-CONTAINING PROTEIN-RELATED"/>
    <property type="match status" value="1"/>
</dbReference>
<comment type="caution">
    <text evidence="3">The sequence shown here is derived from an EMBL/GenBank/DDBJ whole genome shotgun (WGS) entry which is preliminary data.</text>
</comment>
<keyword evidence="1" id="KW-1133">Transmembrane helix</keyword>
<dbReference type="Proteomes" id="UP000321393">
    <property type="component" value="Unassembled WGS sequence"/>
</dbReference>
<dbReference type="OrthoDB" id="663550at2759"/>
<keyword evidence="1" id="KW-0812">Transmembrane</keyword>
<evidence type="ECO:0000313" key="4">
    <source>
        <dbReference type="EMBL" id="TYK10576.1"/>
    </source>
</evidence>
<dbReference type="Pfam" id="PF05641">
    <property type="entry name" value="Agenet"/>
    <property type="match status" value="1"/>
</dbReference>
<dbReference type="STRING" id="1194695.A0A5A7USE1"/>
<gene>
    <name evidence="4" type="ORF">E5676_scaffold459G002300</name>
    <name evidence="3" type="ORF">E6C27_scaffold339G002560</name>
</gene>
<feature type="domain" description="Agenet" evidence="2">
    <location>
        <begin position="1"/>
        <end position="62"/>
    </location>
</feature>
<sequence length="453" mass="50056">MRLRKGDQVEVLNKKEVSSGSWSCAEILSGNGRSYSVKFLSSDEAVEKVPRKAIRPCPPPFQGSNDWGAGDLAEAFHNSSWKHAKIMKIVGVNRYIVRILGSPLDIMVGSSNLRMRQAWHDGRWILLGKSMEESGSLSRNRQIEPNMVRSKDQQLVALPAGSRKRLLPSEFINHKVSVQKRKVTENDVRCLPSLAITTNMYSTQEFNTIRLSSNLPTENTGVSTGDAGLREGTLIPGTSTHIQADSCTSSVGSNSFTDDFFNVPFVPVARCVKKVEDTDYCSDAESSTGRGDEEEEPCSYEEVLVRSHRSELSVFRSFIRALYASGPLSWEDEGQGNRMIDLNSNSLFLIFTSVSLDIILWAYGALQLRKYLAPFLGGSSSDVTSKFLAYMLAATHWLRAMVVMFLACPHRTAILSTLNEATEQLKMKKMSLKFKGNAQLLIVAGKLHAGVGG</sequence>
<feature type="transmembrane region" description="Helical" evidence="1">
    <location>
        <begin position="347"/>
        <end position="366"/>
    </location>
</feature>
<dbReference type="InterPro" id="IPR008395">
    <property type="entry name" value="Agenet-like_dom"/>
</dbReference>
<dbReference type="AlphaFoldDB" id="A0A5A7USE1"/>
<evidence type="ECO:0000313" key="3">
    <source>
        <dbReference type="EMBL" id="KAA0058782.1"/>
    </source>
</evidence>
<evidence type="ECO:0000313" key="6">
    <source>
        <dbReference type="Proteomes" id="UP000321947"/>
    </source>
</evidence>